<dbReference type="Pfam" id="PF04023">
    <property type="entry name" value="FeoA"/>
    <property type="match status" value="1"/>
</dbReference>
<organism evidence="4 5">
    <name type="scientific">Actinomyces bowdenii</name>
    <dbReference type="NCBI Taxonomy" id="131109"/>
    <lineage>
        <taxon>Bacteria</taxon>
        <taxon>Bacillati</taxon>
        <taxon>Actinomycetota</taxon>
        <taxon>Actinomycetes</taxon>
        <taxon>Actinomycetales</taxon>
        <taxon>Actinomycetaceae</taxon>
        <taxon>Actinomyces</taxon>
    </lineage>
</organism>
<evidence type="ECO:0000259" key="3">
    <source>
        <dbReference type="SMART" id="SM00899"/>
    </source>
</evidence>
<gene>
    <name evidence="4" type="ORF">HZZ05_08825</name>
</gene>
<dbReference type="SMART" id="SM00899">
    <property type="entry name" value="FeoA"/>
    <property type="match status" value="1"/>
</dbReference>
<accession>A0A853EKC0</accession>
<evidence type="ECO:0000256" key="1">
    <source>
        <dbReference type="ARBA" id="ARBA00023004"/>
    </source>
</evidence>
<feature type="region of interest" description="Disordered" evidence="2">
    <location>
        <begin position="101"/>
        <end position="127"/>
    </location>
</feature>
<dbReference type="SUPFAM" id="SSF50037">
    <property type="entry name" value="C-terminal domain of transcriptional repressors"/>
    <property type="match status" value="1"/>
</dbReference>
<comment type="caution">
    <text evidence="4">The sequence shown here is derived from an EMBL/GenBank/DDBJ whole genome shotgun (WGS) entry which is preliminary data.</text>
</comment>
<feature type="domain" description="Ferrous iron transporter FeoA-like" evidence="3">
    <location>
        <begin position="19"/>
        <end position="100"/>
    </location>
</feature>
<dbReference type="PANTHER" id="PTHR42954">
    <property type="entry name" value="FE(2+) TRANSPORT PROTEIN A"/>
    <property type="match status" value="1"/>
</dbReference>
<dbReference type="InterPro" id="IPR008988">
    <property type="entry name" value="Transcriptional_repressor_C"/>
</dbReference>
<dbReference type="InterPro" id="IPR038157">
    <property type="entry name" value="FeoA_core_dom"/>
</dbReference>
<reference evidence="4 5" key="1">
    <citation type="submission" date="2020-07" db="EMBL/GenBank/DDBJ databases">
        <title>MOT database genomes.</title>
        <authorList>
            <person name="Joseph S."/>
            <person name="Aduse-Opoku J."/>
            <person name="Hashim A."/>
            <person name="Wade W."/>
            <person name="Curtis M."/>
        </authorList>
    </citation>
    <scope>NUCLEOTIDE SEQUENCE [LARGE SCALE GENOMIC DNA]</scope>
    <source>
        <strain evidence="4 5">WMus004</strain>
    </source>
</reference>
<keyword evidence="1" id="KW-0408">Iron</keyword>
<evidence type="ECO:0000313" key="5">
    <source>
        <dbReference type="Proteomes" id="UP000572528"/>
    </source>
</evidence>
<dbReference type="AlphaFoldDB" id="A0A853EKC0"/>
<dbReference type="Gene3D" id="2.30.30.90">
    <property type="match status" value="1"/>
</dbReference>
<evidence type="ECO:0000256" key="2">
    <source>
        <dbReference type="SAM" id="MobiDB-lite"/>
    </source>
</evidence>
<sequence>MTTSTQAHDAHAPARTAPRPLSELAPGSRAIITAVGATASTAPSAASQRLARRLQDLGIMPGRPIETLRRAPLGDPTVFLVADYELCLRKREAALIQVVDPATIPGEDPSTSPTPDRATGHSGQEAR</sequence>
<feature type="region of interest" description="Disordered" evidence="2">
    <location>
        <begin position="1"/>
        <end position="24"/>
    </location>
</feature>
<protein>
    <submittedName>
        <fullName evidence="4">Ferrous iron transport protein A</fullName>
    </submittedName>
</protein>
<dbReference type="GO" id="GO:0046914">
    <property type="term" value="F:transition metal ion binding"/>
    <property type="evidence" value="ECO:0007669"/>
    <property type="project" value="InterPro"/>
</dbReference>
<dbReference type="PANTHER" id="PTHR42954:SF2">
    <property type="entry name" value="FE(2+) TRANSPORT PROTEIN A"/>
    <property type="match status" value="1"/>
</dbReference>
<dbReference type="Proteomes" id="UP000572528">
    <property type="component" value="Unassembled WGS sequence"/>
</dbReference>
<dbReference type="InterPro" id="IPR007167">
    <property type="entry name" value="Fe-transptr_FeoA-like"/>
</dbReference>
<proteinExistence type="predicted"/>
<dbReference type="InterPro" id="IPR052713">
    <property type="entry name" value="FeoA"/>
</dbReference>
<dbReference type="EMBL" id="JACBXV010000122">
    <property type="protein sequence ID" value="NYS69614.1"/>
    <property type="molecule type" value="Genomic_DNA"/>
</dbReference>
<evidence type="ECO:0000313" key="4">
    <source>
        <dbReference type="EMBL" id="NYS69614.1"/>
    </source>
</evidence>
<dbReference type="RefSeq" id="WP_179900886.1">
    <property type="nucleotide sequence ID" value="NZ_JACBXV010000122.1"/>
</dbReference>
<name>A0A853EKC0_9ACTO</name>